<reference evidence="2 3" key="1">
    <citation type="submission" date="2022-01" db="EMBL/GenBank/DDBJ databases">
        <title>A chromosomal length assembly of Cordylochernes scorpioides.</title>
        <authorList>
            <person name="Zeh D."/>
            <person name="Zeh J."/>
        </authorList>
    </citation>
    <scope>NUCLEOTIDE SEQUENCE [LARGE SCALE GENOMIC DNA]</scope>
    <source>
        <strain evidence="2">IN4F17</strain>
        <tissue evidence="2">Whole Body</tissue>
    </source>
</reference>
<keyword evidence="3" id="KW-1185">Reference proteome</keyword>
<dbReference type="InterPro" id="IPR029058">
    <property type="entry name" value="AB_hydrolase_fold"/>
</dbReference>
<proteinExistence type="predicted"/>
<dbReference type="EMBL" id="CP092863">
    <property type="protein sequence ID" value="UYV60320.1"/>
    <property type="molecule type" value="Genomic_DNA"/>
</dbReference>
<dbReference type="SUPFAM" id="SSF53474">
    <property type="entry name" value="alpha/beta-Hydrolases"/>
    <property type="match status" value="1"/>
</dbReference>
<sequence length="223" mass="24927">MKIHYERVGQGKHTLFLMPGALGYGYSRPPKRNFSGNFYFNDAIIASKLMKGVMSNWAVQKLGCYKYSVLGWSDGGITGLILAALDPQAVQHLVIWGASAYIAPSDAISMTAIKDVSQWSAKMRAPFEAIYGEDFSSLWHDYVEAISHNFKEEDNRICTEVLADIRCPTLILHGDKDPLVDSEHPAYLHKHIKNSTPVKLVQGQCIGIILCRPRQQSLQSKMI</sequence>
<accession>A0ABY6JXG4</accession>
<dbReference type="Pfam" id="PF00561">
    <property type="entry name" value="Abhydrolase_1"/>
    <property type="match status" value="1"/>
</dbReference>
<organism evidence="2 3">
    <name type="scientific">Cordylochernes scorpioides</name>
    <dbReference type="NCBI Taxonomy" id="51811"/>
    <lineage>
        <taxon>Eukaryota</taxon>
        <taxon>Metazoa</taxon>
        <taxon>Ecdysozoa</taxon>
        <taxon>Arthropoda</taxon>
        <taxon>Chelicerata</taxon>
        <taxon>Arachnida</taxon>
        <taxon>Pseudoscorpiones</taxon>
        <taxon>Cheliferoidea</taxon>
        <taxon>Chernetidae</taxon>
        <taxon>Cordylochernes</taxon>
    </lineage>
</organism>
<evidence type="ECO:0000313" key="2">
    <source>
        <dbReference type="EMBL" id="UYV60320.1"/>
    </source>
</evidence>
<dbReference type="PANTHER" id="PTHR46331">
    <property type="entry name" value="VALACYCLOVIR HYDROLASE"/>
    <property type="match status" value="1"/>
</dbReference>
<dbReference type="Proteomes" id="UP001235939">
    <property type="component" value="Chromosome 01"/>
</dbReference>
<gene>
    <name evidence="2" type="ORF">LAZ67_1000819</name>
</gene>
<dbReference type="Gene3D" id="3.40.50.1820">
    <property type="entry name" value="alpha/beta hydrolase"/>
    <property type="match status" value="1"/>
</dbReference>
<feature type="domain" description="AB hydrolase-1" evidence="1">
    <location>
        <begin position="22"/>
        <end position="127"/>
    </location>
</feature>
<protein>
    <submittedName>
        <fullName evidence="2">BPHL</fullName>
    </submittedName>
</protein>
<evidence type="ECO:0000259" key="1">
    <source>
        <dbReference type="Pfam" id="PF00561"/>
    </source>
</evidence>
<dbReference type="PANTHER" id="PTHR46331:SF2">
    <property type="entry name" value="VALACYCLOVIR HYDROLASE"/>
    <property type="match status" value="1"/>
</dbReference>
<name>A0ABY6JXG4_9ARAC</name>
<evidence type="ECO:0000313" key="3">
    <source>
        <dbReference type="Proteomes" id="UP001235939"/>
    </source>
</evidence>
<dbReference type="InterPro" id="IPR000073">
    <property type="entry name" value="AB_hydrolase_1"/>
</dbReference>